<dbReference type="AlphaFoldDB" id="S9TJC2"/>
<gene>
    <name evidence="1" type="ORF">K678_06245</name>
</gene>
<evidence type="ECO:0000313" key="1">
    <source>
        <dbReference type="EMBL" id="EPY02346.1"/>
    </source>
</evidence>
<dbReference type="Proteomes" id="UP000015350">
    <property type="component" value="Unassembled WGS sequence"/>
</dbReference>
<protein>
    <submittedName>
        <fullName evidence="1">Uncharacterized protein</fullName>
    </submittedName>
</protein>
<name>S9TJC2_MAGFU</name>
<reference evidence="1 2" key="1">
    <citation type="submission" date="2013-04" db="EMBL/GenBank/DDBJ databases">
        <authorList>
            <person name="Kuznetsov B."/>
            <person name="Ivanovsky R."/>
        </authorList>
    </citation>
    <scope>NUCLEOTIDE SEQUENCE [LARGE SCALE GENOMIC DNA]</scope>
    <source>
        <strain evidence="1 2">MGU-K5</strain>
    </source>
</reference>
<proteinExistence type="predicted"/>
<dbReference type="EMBL" id="AQPH01000016">
    <property type="protein sequence ID" value="EPY02346.1"/>
    <property type="molecule type" value="Genomic_DNA"/>
</dbReference>
<accession>S9TJC2</accession>
<comment type="caution">
    <text evidence="1">The sequence shown here is derived from an EMBL/GenBank/DDBJ whole genome shotgun (WGS) entry which is preliminary data.</text>
</comment>
<organism evidence="1 2">
    <name type="scientific">Magnetospirillum fulvum MGU-K5</name>
    <dbReference type="NCBI Taxonomy" id="1316936"/>
    <lineage>
        <taxon>Bacteria</taxon>
        <taxon>Pseudomonadati</taxon>
        <taxon>Pseudomonadota</taxon>
        <taxon>Alphaproteobacteria</taxon>
        <taxon>Rhodospirillales</taxon>
        <taxon>Rhodospirillaceae</taxon>
        <taxon>Magnetospirillum</taxon>
    </lineage>
</organism>
<dbReference type="RefSeq" id="WP_021131604.1">
    <property type="nucleotide sequence ID" value="NZ_AQPH01000016.1"/>
</dbReference>
<sequence length="76" mass="8603">MGSWSPEEIDKAVSMMGRFTAADTMAGLAQNDLDLIHSLLERRAFRFSAPLGYRWLPPLVSSPEWHVVPCARHLHQ</sequence>
<evidence type="ECO:0000313" key="2">
    <source>
        <dbReference type="Proteomes" id="UP000015350"/>
    </source>
</evidence>